<organism evidence="2 3">
    <name type="scientific">Mucuna pruriens</name>
    <name type="common">Velvet bean</name>
    <name type="synonym">Dolichos pruriens</name>
    <dbReference type="NCBI Taxonomy" id="157652"/>
    <lineage>
        <taxon>Eukaryota</taxon>
        <taxon>Viridiplantae</taxon>
        <taxon>Streptophyta</taxon>
        <taxon>Embryophyta</taxon>
        <taxon>Tracheophyta</taxon>
        <taxon>Spermatophyta</taxon>
        <taxon>Magnoliopsida</taxon>
        <taxon>eudicotyledons</taxon>
        <taxon>Gunneridae</taxon>
        <taxon>Pentapetalae</taxon>
        <taxon>rosids</taxon>
        <taxon>fabids</taxon>
        <taxon>Fabales</taxon>
        <taxon>Fabaceae</taxon>
        <taxon>Papilionoideae</taxon>
        <taxon>50 kb inversion clade</taxon>
        <taxon>NPAAA clade</taxon>
        <taxon>indigoferoid/millettioid clade</taxon>
        <taxon>Phaseoleae</taxon>
        <taxon>Mucuna</taxon>
    </lineage>
</organism>
<protein>
    <submittedName>
        <fullName evidence="2">Uncharacterized protein</fullName>
    </submittedName>
</protein>
<proteinExistence type="predicted"/>
<name>A0A371E5L6_MUCPR</name>
<sequence>MGNCIRGSFETTQLVTAKVVVHDGRLQEFSYPVKVSYLLQLYPMCFICDSDEMAFDDVVTAVHEDEELQPGQLYFALPLSRLKRHLPPHEMAALAVTASSALAKSAGEKCGSRRKQIILLSDEGNAKPGRRVAPDGGSSSATVDMPRSGKIKNGGRGRGKFTATLSSIPELG</sequence>
<keyword evidence="3" id="KW-1185">Reference proteome</keyword>
<dbReference type="AlphaFoldDB" id="A0A371E5L6"/>
<evidence type="ECO:0000313" key="3">
    <source>
        <dbReference type="Proteomes" id="UP000257109"/>
    </source>
</evidence>
<accession>A0A371E5L6</accession>
<feature type="region of interest" description="Disordered" evidence="1">
    <location>
        <begin position="124"/>
        <end position="172"/>
    </location>
</feature>
<comment type="caution">
    <text evidence="2">The sequence shown here is derived from an EMBL/GenBank/DDBJ whole genome shotgun (WGS) entry which is preliminary data.</text>
</comment>
<feature type="compositionally biased region" description="Polar residues" evidence="1">
    <location>
        <begin position="163"/>
        <end position="172"/>
    </location>
</feature>
<reference evidence="2" key="1">
    <citation type="submission" date="2018-05" db="EMBL/GenBank/DDBJ databases">
        <title>Draft genome of Mucuna pruriens seed.</title>
        <authorList>
            <person name="Nnadi N.E."/>
            <person name="Vos R."/>
            <person name="Hasami M.H."/>
            <person name="Devisetty U.K."/>
            <person name="Aguiy J.C."/>
        </authorList>
    </citation>
    <scope>NUCLEOTIDE SEQUENCE [LARGE SCALE GENOMIC DNA]</scope>
    <source>
        <strain evidence="2">JCA_2017</strain>
    </source>
</reference>
<gene>
    <name evidence="2" type="ORF">CR513_60509</name>
</gene>
<dbReference type="Proteomes" id="UP000257109">
    <property type="component" value="Unassembled WGS sequence"/>
</dbReference>
<dbReference type="PANTHER" id="PTHR33052">
    <property type="entry name" value="DUF4228 DOMAIN PROTEIN-RELATED"/>
    <property type="match status" value="1"/>
</dbReference>
<dbReference type="STRING" id="157652.A0A371E5L6"/>
<dbReference type="InterPro" id="IPR025322">
    <property type="entry name" value="PADRE_dom"/>
</dbReference>
<dbReference type="EMBL" id="QJKJ01016235">
    <property type="protein sequence ID" value="RDX61277.1"/>
    <property type="molecule type" value="Genomic_DNA"/>
</dbReference>
<dbReference type="Pfam" id="PF14009">
    <property type="entry name" value="PADRE"/>
    <property type="match status" value="1"/>
</dbReference>
<feature type="non-terminal residue" evidence="2">
    <location>
        <position position="1"/>
    </location>
</feature>
<evidence type="ECO:0000313" key="2">
    <source>
        <dbReference type="EMBL" id="RDX61277.1"/>
    </source>
</evidence>
<feature type="compositionally biased region" description="Basic residues" evidence="1">
    <location>
        <begin position="149"/>
        <end position="159"/>
    </location>
</feature>
<dbReference type="OrthoDB" id="843671at2759"/>
<evidence type="ECO:0000256" key="1">
    <source>
        <dbReference type="SAM" id="MobiDB-lite"/>
    </source>
</evidence>